<dbReference type="PANTHER" id="PTHR48449">
    <property type="entry name" value="DUF1985 DOMAIN-CONTAINING PROTEIN"/>
    <property type="match status" value="1"/>
</dbReference>
<dbReference type="EMBL" id="QGKY02000164">
    <property type="protein sequence ID" value="KAF2595226.1"/>
    <property type="molecule type" value="Genomic_DNA"/>
</dbReference>
<dbReference type="InterPro" id="IPR015410">
    <property type="entry name" value="DUF1985"/>
</dbReference>
<dbReference type="PANTHER" id="PTHR48449:SF1">
    <property type="entry name" value="DUF1985 DOMAIN-CONTAINING PROTEIN"/>
    <property type="match status" value="1"/>
</dbReference>
<dbReference type="Pfam" id="PF09331">
    <property type="entry name" value="DUF1985"/>
    <property type="match status" value="1"/>
</dbReference>
<dbReference type="AlphaFoldDB" id="A0A8S9KPG4"/>
<feature type="domain" description="DUF1985" evidence="1">
    <location>
        <begin position="78"/>
        <end position="166"/>
    </location>
</feature>
<sequence length="343" mass="39859">MDIQELPRRIHTLGEEPPAMHSISYHTCWTLHTALNKALHDDEYEELKESKLEVFIKFQELGFDWASRLVHYMLGFPLDIKKKYELWSLVGPQPVRFSLLEFENLTGLNCEYIEDLERPHSVVTKELTSFWEMLGVHVEAGPSTQEIIAALERCEGWSRDDRKRLAQKKMDIPELSRRIHTLGEEPPAMNSISYHTCWTLHTALKKALHDDEYEELKESKLRLDIKKKYELWSLVGPQTVRFSLLEFENLTGLNCEYIEDLERPHCVVTKELTSFWGLLGVHVEAVPSTLEIIAAFERCEGWRFRRRFPSILSNPSFSPPVISPPLSPSFSPPFSQPLPLFKI</sequence>
<evidence type="ECO:0000259" key="1">
    <source>
        <dbReference type="Pfam" id="PF09331"/>
    </source>
</evidence>
<name>A0A8S9KPG4_BRACR</name>
<comment type="caution">
    <text evidence="2">The sequence shown here is derived from an EMBL/GenBank/DDBJ whole genome shotgun (WGS) entry which is preliminary data.</text>
</comment>
<protein>
    <recommendedName>
        <fullName evidence="1">DUF1985 domain-containing protein</fullName>
    </recommendedName>
</protein>
<gene>
    <name evidence="2" type="ORF">F2Q70_00042562</name>
</gene>
<proteinExistence type="predicted"/>
<reference evidence="2" key="1">
    <citation type="submission" date="2019-12" db="EMBL/GenBank/DDBJ databases">
        <title>Genome sequencing and annotation of Brassica cretica.</title>
        <authorList>
            <person name="Studholme D.J."/>
            <person name="Sarris P.F."/>
        </authorList>
    </citation>
    <scope>NUCLEOTIDE SEQUENCE</scope>
    <source>
        <strain evidence="2">PFS-102/07</strain>
        <tissue evidence="2">Leaf</tissue>
    </source>
</reference>
<organism evidence="2">
    <name type="scientific">Brassica cretica</name>
    <name type="common">Mustard</name>
    <dbReference type="NCBI Taxonomy" id="69181"/>
    <lineage>
        <taxon>Eukaryota</taxon>
        <taxon>Viridiplantae</taxon>
        <taxon>Streptophyta</taxon>
        <taxon>Embryophyta</taxon>
        <taxon>Tracheophyta</taxon>
        <taxon>Spermatophyta</taxon>
        <taxon>Magnoliopsida</taxon>
        <taxon>eudicotyledons</taxon>
        <taxon>Gunneridae</taxon>
        <taxon>Pentapetalae</taxon>
        <taxon>rosids</taxon>
        <taxon>malvids</taxon>
        <taxon>Brassicales</taxon>
        <taxon>Brassicaceae</taxon>
        <taxon>Brassiceae</taxon>
        <taxon>Brassica</taxon>
    </lineage>
</organism>
<accession>A0A8S9KPG4</accession>
<evidence type="ECO:0000313" key="2">
    <source>
        <dbReference type="EMBL" id="KAF2595226.1"/>
    </source>
</evidence>